<dbReference type="EMBL" id="KN819699">
    <property type="protein sequence ID" value="KIJ08108.1"/>
    <property type="molecule type" value="Genomic_DNA"/>
</dbReference>
<gene>
    <name evidence="2" type="ORF">PAXINDRAFT_102683</name>
</gene>
<keyword evidence="1" id="KW-0812">Transmembrane</keyword>
<reference evidence="2 3" key="1">
    <citation type="submission" date="2014-06" db="EMBL/GenBank/DDBJ databases">
        <authorList>
            <consortium name="DOE Joint Genome Institute"/>
            <person name="Kuo A."/>
            <person name="Kohler A."/>
            <person name="Nagy L.G."/>
            <person name="Floudas D."/>
            <person name="Copeland A."/>
            <person name="Barry K.W."/>
            <person name="Cichocki N."/>
            <person name="Veneault-Fourrey C."/>
            <person name="LaButti K."/>
            <person name="Lindquist E.A."/>
            <person name="Lipzen A."/>
            <person name="Lundell T."/>
            <person name="Morin E."/>
            <person name="Murat C."/>
            <person name="Sun H."/>
            <person name="Tunlid A."/>
            <person name="Henrissat B."/>
            <person name="Grigoriev I.V."/>
            <person name="Hibbett D.S."/>
            <person name="Martin F."/>
            <person name="Nordberg H.P."/>
            <person name="Cantor M.N."/>
            <person name="Hua S.X."/>
        </authorList>
    </citation>
    <scope>NUCLEOTIDE SEQUENCE [LARGE SCALE GENOMIC DNA]</scope>
    <source>
        <strain evidence="2 3">ATCC 200175</strain>
    </source>
</reference>
<feature type="transmembrane region" description="Helical" evidence="1">
    <location>
        <begin position="9"/>
        <end position="30"/>
    </location>
</feature>
<keyword evidence="1" id="KW-0472">Membrane</keyword>
<name>A0A0C9TAK4_PAXIN</name>
<dbReference type="HOGENOM" id="CLU_1355011_0_0_1"/>
<accession>A0A0C9TAK4</accession>
<keyword evidence="3" id="KW-1185">Reference proteome</keyword>
<keyword evidence="1" id="KW-1133">Transmembrane helix</keyword>
<organism evidence="2 3">
    <name type="scientific">Paxillus involutus ATCC 200175</name>
    <dbReference type="NCBI Taxonomy" id="664439"/>
    <lineage>
        <taxon>Eukaryota</taxon>
        <taxon>Fungi</taxon>
        <taxon>Dikarya</taxon>
        <taxon>Basidiomycota</taxon>
        <taxon>Agaricomycotina</taxon>
        <taxon>Agaricomycetes</taxon>
        <taxon>Agaricomycetidae</taxon>
        <taxon>Boletales</taxon>
        <taxon>Paxilineae</taxon>
        <taxon>Paxillaceae</taxon>
        <taxon>Paxillus</taxon>
    </lineage>
</organism>
<dbReference type="AlphaFoldDB" id="A0A0C9TAK4"/>
<sequence>MPQSIFKSLVIPYITMMFALALPLIPTFYLCPPLMCPKNLKFCTSIAFICALATFTLAFFCSAGLVKPLEGRRFAFIACMVCTTSGFQALTCTSPIWKHPATIVGVVSSAVTAVCFLYESANKVAESWSAVGLRAADSNNSLEQQQLSVRSHPSTAASTATPIGPQPELSHLYTSLNLLPDDSYQPLISKSNLRSSSVYSLV</sequence>
<proteinExistence type="predicted"/>
<evidence type="ECO:0000313" key="3">
    <source>
        <dbReference type="Proteomes" id="UP000053647"/>
    </source>
</evidence>
<reference evidence="3" key="2">
    <citation type="submission" date="2015-01" db="EMBL/GenBank/DDBJ databases">
        <title>Evolutionary Origins and Diversification of the Mycorrhizal Mutualists.</title>
        <authorList>
            <consortium name="DOE Joint Genome Institute"/>
            <consortium name="Mycorrhizal Genomics Consortium"/>
            <person name="Kohler A."/>
            <person name="Kuo A."/>
            <person name="Nagy L.G."/>
            <person name="Floudas D."/>
            <person name="Copeland A."/>
            <person name="Barry K.W."/>
            <person name="Cichocki N."/>
            <person name="Veneault-Fourrey C."/>
            <person name="LaButti K."/>
            <person name="Lindquist E.A."/>
            <person name="Lipzen A."/>
            <person name="Lundell T."/>
            <person name="Morin E."/>
            <person name="Murat C."/>
            <person name="Riley R."/>
            <person name="Ohm R."/>
            <person name="Sun H."/>
            <person name="Tunlid A."/>
            <person name="Henrissat B."/>
            <person name="Grigoriev I.V."/>
            <person name="Hibbett D.S."/>
            <person name="Martin F."/>
        </authorList>
    </citation>
    <scope>NUCLEOTIDE SEQUENCE [LARGE SCALE GENOMIC DNA]</scope>
    <source>
        <strain evidence="3">ATCC 200175</strain>
    </source>
</reference>
<protein>
    <submittedName>
        <fullName evidence="2">Uncharacterized protein</fullName>
    </submittedName>
</protein>
<evidence type="ECO:0000256" key="1">
    <source>
        <dbReference type="SAM" id="Phobius"/>
    </source>
</evidence>
<dbReference type="Proteomes" id="UP000053647">
    <property type="component" value="Unassembled WGS sequence"/>
</dbReference>
<feature type="transmembrane region" description="Helical" evidence="1">
    <location>
        <begin position="42"/>
        <end position="66"/>
    </location>
</feature>
<evidence type="ECO:0000313" key="2">
    <source>
        <dbReference type="EMBL" id="KIJ08108.1"/>
    </source>
</evidence>